<dbReference type="InterPro" id="IPR050808">
    <property type="entry name" value="Phage_Integrase"/>
</dbReference>
<dbReference type="Proteomes" id="UP000005012">
    <property type="component" value="Chromosome"/>
</dbReference>
<dbReference type="InterPro" id="IPR002104">
    <property type="entry name" value="Integrase_catalytic"/>
</dbReference>
<accession>A0A140NV08</accession>
<dbReference type="PANTHER" id="PTHR30629">
    <property type="entry name" value="PROPHAGE INTEGRASE"/>
    <property type="match status" value="1"/>
</dbReference>
<dbReference type="EMBL" id="CP003488">
    <property type="protein sequence ID" value="AFH95792.1"/>
    <property type="molecule type" value="Genomic_DNA"/>
</dbReference>
<name>A0A140NV08_PROSM</name>
<dbReference type="KEGG" id="psi:S70_20020"/>
<proteinExistence type="inferred from homology"/>
<dbReference type="CDD" id="cd00801">
    <property type="entry name" value="INT_P4_C"/>
    <property type="match status" value="1"/>
</dbReference>
<dbReference type="SUPFAM" id="SSF56349">
    <property type="entry name" value="DNA breaking-rejoining enzymes"/>
    <property type="match status" value="1"/>
</dbReference>
<sequence length="133" mass="15396">MKARREHIVPLPTQAIAILKSLYGFTGSRKHLFPGRDSCHKPMSTNSLRQFLKTRGWSAIYSPHATRTTGSTRLNELGYRPDAIEAQLAHMDSNSVRHSYNHATYLEERKIMMQDWADKLDIWVKRANFELKP</sequence>
<dbReference type="HOGENOM" id="CLU_027562_40_2_6"/>
<dbReference type="GO" id="GO:0015074">
    <property type="term" value="P:DNA integration"/>
    <property type="evidence" value="ECO:0007669"/>
    <property type="project" value="UniProtKB-KW"/>
</dbReference>
<protein>
    <submittedName>
        <fullName evidence="5">Prophage integrase</fullName>
    </submittedName>
</protein>
<dbReference type="AlphaFoldDB" id="A0A140NV08"/>
<dbReference type="InterPro" id="IPR013762">
    <property type="entry name" value="Integrase-like_cat_sf"/>
</dbReference>
<dbReference type="PATRIC" id="fig|1157951.4.peg.4027"/>
<reference evidence="5 6" key="1">
    <citation type="journal article" date="2012" name="J. Bacteriol.">
        <title>Complete Genome Sequence of Providencia stuartii Clinical Isolate MRSN 2154.</title>
        <authorList>
            <person name="Clifford R.J."/>
            <person name="Hang J."/>
            <person name="Riley M.C."/>
            <person name="Onmus-Leone F."/>
            <person name="Kuschner R.A."/>
            <person name="Lesho E.P."/>
            <person name="Waterman P.E."/>
        </authorList>
    </citation>
    <scope>NUCLEOTIDE SEQUENCE [LARGE SCALE GENOMIC DNA]</scope>
    <source>
        <strain evidence="5 6">MRSN 2154</strain>
    </source>
</reference>
<dbReference type="Pfam" id="PF00589">
    <property type="entry name" value="Phage_integrase"/>
    <property type="match status" value="1"/>
</dbReference>
<evidence type="ECO:0000256" key="2">
    <source>
        <dbReference type="ARBA" id="ARBA00022908"/>
    </source>
</evidence>
<evidence type="ECO:0000256" key="1">
    <source>
        <dbReference type="ARBA" id="ARBA00008857"/>
    </source>
</evidence>
<evidence type="ECO:0000313" key="5">
    <source>
        <dbReference type="EMBL" id="AFH95792.1"/>
    </source>
</evidence>
<feature type="domain" description="Tyr recombinase" evidence="4">
    <location>
        <begin position="1"/>
        <end position="113"/>
    </location>
</feature>
<evidence type="ECO:0000313" key="6">
    <source>
        <dbReference type="Proteomes" id="UP000005012"/>
    </source>
</evidence>
<reference evidence="6" key="2">
    <citation type="submission" date="2012-04" db="EMBL/GenBank/DDBJ databases">
        <title>Complete genome sequence of Providencia stuartii clinical isolate MRSN 2154.</title>
        <authorList>
            <person name="Clifford R.J."/>
            <person name="Hang J."/>
            <person name="Riley M.C."/>
            <person name="Onmus-Leone F."/>
            <person name="Kuschner R.A."/>
            <person name="Lesho E.P."/>
            <person name="Waterman P.E."/>
        </authorList>
    </citation>
    <scope>NUCLEOTIDE SEQUENCE [LARGE SCALE GENOMIC DNA]</scope>
    <source>
        <strain evidence="6">MRSN 2154</strain>
    </source>
</reference>
<keyword evidence="2" id="KW-0229">DNA integration</keyword>
<dbReference type="PROSITE" id="PS51898">
    <property type="entry name" value="TYR_RECOMBINASE"/>
    <property type="match status" value="1"/>
</dbReference>
<dbReference type="Gene3D" id="1.10.443.10">
    <property type="entry name" value="Intergrase catalytic core"/>
    <property type="match status" value="1"/>
</dbReference>
<evidence type="ECO:0000256" key="3">
    <source>
        <dbReference type="ARBA" id="ARBA00023172"/>
    </source>
</evidence>
<dbReference type="PANTHER" id="PTHR30629:SF2">
    <property type="entry name" value="PROPHAGE INTEGRASE INTS-RELATED"/>
    <property type="match status" value="1"/>
</dbReference>
<organism evidence="5 6">
    <name type="scientific">Providencia stuartii (strain MRSN 2154)</name>
    <dbReference type="NCBI Taxonomy" id="1157951"/>
    <lineage>
        <taxon>Bacteria</taxon>
        <taxon>Pseudomonadati</taxon>
        <taxon>Pseudomonadota</taxon>
        <taxon>Gammaproteobacteria</taxon>
        <taxon>Enterobacterales</taxon>
        <taxon>Morganellaceae</taxon>
        <taxon>Providencia</taxon>
    </lineage>
</organism>
<dbReference type="GO" id="GO:0006310">
    <property type="term" value="P:DNA recombination"/>
    <property type="evidence" value="ECO:0007669"/>
    <property type="project" value="UniProtKB-KW"/>
</dbReference>
<evidence type="ECO:0000259" key="4">
    <source>
        <dbReference type="PROSITE" id="PS51898"/>
    </source>
</evidence>
<gene>
    <name evidence="5" type="ordered locus">S70_20020</name>
</gene>
<dbReference type="InterPro" id="IPR011010">
    <property type="entry name" value="DNA_brk_join_enz"/>
</dbReference>
<dbReference type="GO" id="GO:0003677">
    <property type="term" value="F:DNA binding"/>
    <property type="evidence" value="ECO:0007669"/>
    <property type="project" value="InterPro"/>
</dbReference>
<comment type="similarity">
    <text evidence="1">Belongs to the 'phage' integrase family.</text>
</comment>
<keyword evidence="3" id="KW-0233">DNA recombination</keyword>